<dbReference type="AlphaFoldDB" id="A0A9X0AHH8"/>
<protein>
    <submittedName>
        <fullName evidence="2">Uncharacterized protein</fullName>
    </submittedName>
</protein>
<gene>
    <name evidence="2" type="ORF">OCU04_008850</name>
</gene>
<feature type="region of interest" description="Disordered" evidence="1">
    <location>
        <begin position="66"/>
        <end position="121"/>
    </location>
</feature>
<name>A0A9X0AHH8_9HELO</name>
<reference evidence="2" key="1">
    <citation type="submission" date="2022-11" db="EMBL/GenBank/DDBJ databases">
        <title>Genome Resource of Sclerotinia nivalis Strain SnTB1, a Plant Pathogen Isolated from American Ginseng.</title>
        <authorList>
            <person name="Fan S."/>
        </authorList>
    </citation>
    <scope>NUCLEOTIDE SEQUENCE</scope>
    <source>
        <strain evidence="2">SnTB1</strain>
    </source>
</reference>
<dbReference type="Proteomes" id="UP001152300">
    <property type="component" value="Unassembled WGS sequence"/>
</dbReference>
<proteinExistence type="predicted"/>
<accession>A0A9X0AHH8</accession>
<evidence type="ECO:0000256" key="1">
    <source>
        <dbReference type="SAM" id="MobiDB-lite"/>
    </source>
</evidence>
<comment type="caution">
    <text evidence="2">The sequence shown here is derived from an EMBL/GenBank/DDBJ whole genome shotgun (WGS) entry which is preliminary data.</text>
</comment>
<feature type="compositionally biased region" description="Basic residues" evidence="1">
    <location>
        <begin position="71"/>
        <end position="81"/>
    </location>
</feature>
<dbReference type="EMBL" id="JAPEIS010000010">
    <property type="protein sequence ID" value="KAJ8062303.1"/>
    <property type="molecule type" value="Genomic_DNA"/>
</dbReference>
<evidence type="ECO:0000313" key="3">
    <source>
        <dbReference type="Proteomes" id="UP001152300"/>
    </source>
</evidence>
<sequence>MLTRSTFKTEERAKAWVVATLKTVYLGVGKLLNTAKGPRGSNVTADIESVSVPSADTIEITTSGVNELRKSTRSRSARNRKVVPESDESEGQNDDQNEQEDDNEEDEDLDATLVAEEGVEE</sequence>
<organism evidence="2 3">
    <name type="scientific">Sclerotinia nivalis</name>
    <dbReference type="NCBI Taxonomy" id="352851"/>
    <lineage>
        <taxon>Eukaryota</taxon>
        <taxon>Fungi</taxon>
        <taxon>Dikarya</taxon>
        <taxon>Ascomycota</taxon>
        <taxon>Pezizomycotina</taxon>
        <taxon>Leotiomycetes</taxon>
        <taxon>Helotiales</taxon>
        <taxon>Sclerotiniaceae</taxon>
        <taxon>Sclerotinia</taxon>
    </lineage>
</organism>
<keyword evidence="3" id="KW-1185">Reference proteome</keyword>
<feature type="compositionally biased region" description="Acidic residues" evidence="1">
    <location>
        <begin position="85"/>
        <end position="110"/>
    </location>
</feature>
<evidence type="ECO:0000313" key="2">
    <source>
        <dbReference type="EMBL" id="KAJ8062303.1"/>
    </source>
</evidence>